<organism evidence="2 3">
    <name type="scientific">Hypsizygus marmoreus</name>
    <name type="common">White beech mushroom</name>
    <name type="synonym">Agaricus marmoreus</name>
    <dbReference type="NCBI Taxonomy" id="39966"/>
    <lineage>
        <taxon>Eukaryota</taxon>
        <taxon>Fungi</taxon>
        <taxon>Dikarya</taxon>
        <taxon>Basidiomycota</taxon>
        <taxon>Agaricomycotina</taxon>
        <taxon>Agaricomycetes</taxon>
        <taxon>Agaricomycetidae</taxon>
        <taxon>Agaricales</taxon>
        <taxon>Tricholomatineae</taxon>
        <taxon>Lyophyllaceae</taxon>
        <taxon>Hypsizygus</taxon>
    </lineage>
</organism>
<dbReference type="InterPro" id="IPR036047">
    <property type="entry name" value="F-box-like_dom_sf"/>
</dbReference>
<evidence type="ECO:0000313" key="2">
    <source>
        <dbReference type="EMBL" id="RDB27250.1"/>
    </source>
</evidence>
<dbReference type="Pfam" id="PF00646">
    <property type="entry name" value="F-box"/>
    <property type="match status" value="1"/>
</dbReference>
<dbReference type="PROSITE" id="PS50181">
    <property type="entry name" value="FBOX"/>
    <property type="match status" value="1"/>
</dbReference>
<dbReference type="STRING" id="39966.A0A369K175"/>
<reference evidence="2" key="1">
    <citation type="submission" date="2018-04" db="EMBL/GenBank/DDBJ databases">
        <title>Whole genome sequencing of Hypsizygus marmoreus.</title>
        <authorList>
            <person name="Choi I.-G."/>
            <person name="Min B."/>
            <person name="Kim J.-G."/>
            <person name="Kim S."/>
            <person name="Oh Y.-L."/>
            <person name="Kong W.-S."/>
            <person name="Park H."/>
            <person name="Jeong J."/>
            <person name="Song E.-S."/>
        </authorList>
    </citation>
    <scope>NUCLEOTIDE SEQUENCE [LARGE SCALE GENOMIC DNA]</scope>
    <source>
        <strain evidence="2">51987-8</strain>
    </source>
</reference>
<accession>A0A369K175</accession>
<dbReference type="InParanoid" id="A0A369K175"/>
<dbReference type="SUPFAM" id="SSF81383">
    <property type="entry name" value="F-box domain"/>
    <property type="match status" value="1"/>
</dbReference>
<protein>
    <recommendedName>
        <fullName evidence="1">F-box domain-containing protein</fullName>
    </recommendedName>
</protein>
<evidence type="ECO:0000259" key="1">
    <source>
        <dbReference type="PROSITE" id="PS50181"/>
    </source>
</evidence>
<proteinExistence type="predicted"/>
<dbReference type="Gene3D" id="1.20.1280.50">
    <property type="match status" value="1"/>
</dbReference>
<gene>
    <name evidence="2" type="ORF">Hypma_004519</name>
</gene>
<name>A0A369K175_HYPMA</name>
<dbReference type="OrthoDB" id="2823912at2759"/>
<dbReference type="EMBL" id="LUEZ02000017">
    <property type="protein sequence ID" value="RDB27250.1"/>
    <property type="molecule type" value="Genomic_DNA"/>
</dbReference>
<dbReference type="InterPro" id="IPR001810">
    <property type="entry name" value="F-box_dom"/>
</dbReference>
<sequence length="409" mass="46978">MWGGTQYNAPTTDTPFGCNELVDLLPFVDADVEDFGTSKASIGGYTRETWRSLSILTMRKQRRQRAGQKMVRNISECLDLPLDLIFEIFGYLHPLDIFHISQTTKSLRNVVLVRSAQSLWKTAYKRHRDVPRCPPSMSEPAWTALIFSAMLCEECGQYRVLTDFALRTSLCDSCMDSCYMLRNPPANASPAPYPKDHVVWELLPYSCRWRVKRDSPWVTSDVDTLDPRLLCVKCPVAHYRRLNGRKVFTWRECVIHAMEMELHEDHDTHSWHLLTPDTTAIIKLHETKYPSTTDKAWSCNHCTIHVSDLVTRKATLHHVKSVHSVGLVRDKIDLLYQRGSTQDTPRRPVCLSVDPPAECRCARCPNLGFRLFIRERLGQHLLDKHGIENPVDDKDIVKVTHILKTSTPE</sequence>
<evidence type="ECO:0000313" key="3">
    <source>
        <dbReference type="Proteomes" id="UP000076154"/>
    </source>
</evidence>
<keyword evidence="3" id="KW-1185">Reference proteome</keyword>
<dbReference type="CDD" id="cd09917">
    <property type="entry name" value="F-box_SF"/>
    <property type="match status" value="1"/>
</dbReference>
<dbReference type="AlphaFoldDB" id="A0A369K175"/>
<comment type="caution">
    <text evidence="2">The sequence shown here is derived from an EMBL/GenBank/DDBJ whole genome shotgun (WGS) entry which is preliminary data.</text>
</comment>
<feature type="domain" description="F-box" evidence="1">
    <location>
        <begin position="74"/>
        <end position="123"/>
    </location>
</feature>
<dbReference type="Proteomes" id="UP000076154">
    <property type="component" value="Unassembled WGS sequence"/>
</dbReference>